<gene>
    <name evidence="1" type="ORF">QOZ95_001304</name>
</gene>
<accession>A0ABU0KY25</accession>
<proteinExistence type="predicted"/>
<evidence type="ECO:0000313" key="1">
    <source>
        <dbReference type="EMBL" id="MDQ0493148.1"/>
    </source>
</evidence>
<reference evidence="1 2" key="1">
    <citation type="submission" date="2023-07" db="EMBL/GenBank/DDBJ databases">
        <title>Genomic Encyclopedia of Type Strains, Phase IV (KMG-IV): sequencing the most valuable type-strain genomes for metagenomic binning, comparative biology and taxonomic classification.</title>
        <authorList>
            <person name="Goeker M."/>
        </authorList>
    </citation>
    <scope>NUCLEOTIDE SEQUENCE [LARGE SCALE GENOMIC DNA]</scope>
    <source>
        <strain evidence="1 2">DSM 14914</strain>
    </source>
</reference>
<comment type="caution">
    <text evidence="1">The sequence shown here is derived from an EMBL/GenBank/DDBJ whole genome shotgun (WGS) entry which is preliminary data.</text>
</comment>
<keyword evidence="2" id="KW-1185">Reference proteome</keyword>
<dbReference type="EMBL" id="JAUSWA010000005">
    <property type="protein sequence ID" value="MDQ0493148.1"/>
    <property type="molecule type" value="Genomic_DNA"/>
</dbReference>
<dbReference type="Proteomes" id="UP001242811">
    <property type="component" value="Unassembled WGS sequence"/>
</dbReference>
<organism evidence="1 2">
    <name type="scientific">Paenibacillus brasilensis</name>
    <dbReference type="NCBI Taxonomy" id="128574"/>
    <lineage>
        <taxon>Bacteria</taxon>
        <taxon>Bacillati</taxon>
        <taxon>Bacillota</taxon>
        <taxon>Bacilli</taxon>
        <taxon>Bacillales</taxon>
        <taxon>Paenibacillaceae</taxon>
        <taxon>Paenibacillus</taxon>
    </lineage>
</organism>
<evidence type="ECO:0000313" key="2">
    <source>
        <dbReference type="Proteomes" id="UP001242811"/>
    </source>
</evidence>
<protein>
    <submittedName>
        <fullName evidence="1">Uncharacterized protein</fullName>
    </submittedName>
</protein>
<sequence length="113" mass="12644">MRSFPILLVNSGYGVGKNGDEEGERFVDGSFLRSLLPPDFLIVNRLKGENPGVKANATASSERFHPLRCCPPPIGLFYGVGVVKEKHPLKYSKDLKMQLPYYSKPELERALHL</sequence>
<name>A0ABU0KY25_9BACL</name>